<reference evidence="3" key="1">
    <citation type="submission" date="2019-09" db="EMBL/GenBank/DDBJ databases">
        <title>Bird 10,000 Genomes (B10K) Project - Family phase.</title>
        <authorList>
            <person name="Zhang G."/>
        </authorList>
    </citation>
    <scope>NUCLEOTIDE SEQUENCE</scope>
    <source>
        <strain evidence="3">B10K-DU-012-47</strain>
    </source>
</reference>
<dbReference type="EMBL" id="WAAG01011084">
    <property type="protein sequence ID" value="NWH97929.1"/>
    <property type="molecule type" value="Genomic_DNA"/>
</dbReference>
<evidence type="ECO:0000313" key="3">
    <source>
        <dbReference type="EMBL" id="NWH97929.1"/>
    </source>
</evidence>
<evidence type="ECO:0000256" key="2">
    <source>
        <dbReference type="ARBA" id="ARBA00022962"/>
    </source>
</evidence>
<feature type="non-terminal residue" evidence="3">
    <location>
        <position position="245"/>
    </location>
</feature>
<dbReference type="PANTHER" id="PTHR11907">
    <property type="entry name" value="AMIDOPHOSPHORIBOSYLTRANSFERASE"/>
    <property type="match status" value="1"/>
</dbReference>
<dbReference type="Proteomes" id="UP000629438">
    <property type="component" value="Unassembled WGS sequence"/>
</dbReference>
<evidence type="ECO:0000256" key="1">
    <source>
        <dbReference type="ARBA" id="ARBA00022679"/>
    </source>
</evidence>
<dbReference type="InterPro" id="IPR000836">
    <property type="entry name" value="PRTase_dom"/>
</dbReference>
<accession>A0A850Z9S7</accession>
<dbReference type="Gene3D" id="3.40.50.2020">
    <property type="match status" value="2"/>
</dbReference>
<dbReference type="SUPFAM" id="SSF53271">
    <property type="entry name" value="PRTase-like"/>
    <property type="match status" value="1"/>
</dbReference>
<evidence type="ECO:0000313" key="4">
    <source>
        <dbReference type="Proteomes" id="UP000629438"/>
    </source>
</evidence>
<dbReference type="AlphaFoldDB" id="A0A850Z9S7"/>
<keyword evidence="4" id="KW-1185">Reference proteome</keyword>
<organism evidence="3 4">
    <name type="scientific">Tichodroma muraria</name>
    <dbReference type="NCBI Taxonomy" id="237442"/>
    <lineage>
        <taxon>Eukaryota</taxon>
        <taxon>Metazoa</taxon>
        <taxon>Chordata</taxon>
        <taxon>Craniata</taxon>
        <taxon>Vertebrata</taxon>
        <taxon>Euteleostomi</taxon>
        <taxon>Archelosauria</taxon>
        <taxon>Archosauria</taxon>
        <taxon>Dinosauria</taxon>
        <taxon>Saurischia</taxon>
        <taxon>Theropoda</taxon>
        <taxon>Coelurosauria</taxon>
        <taxon>Aves</taxon>
        <taxon>Neognathae</taxon>
        <taxon>Neoaves</taxon>
        <taxon>Telluraves</taxon>
        <taxon>Australaves</taxon>
        <taxon>Passeriformes</taxon>
        <taxon>Sittidae</taxon>
        <taxon>Tichodroma</taxon>
    </lineage>
</organism>
<keyword evidence="3" id="KW-0328">Glycosyltransferase</keyword>
<gene>
    <name evidence="3" type="primary">Ppat</name>
    <name evidence="3" type="ORF">TICMUR_R00708</name>
</gene>
<comment type="caution">
    <text evidence="3">The sequence shown here is derived from an EMBL/GenBank/DDBJ whole genome shotgun (WGS) entry which is preliminary data.</text>
</comment>
<dbReference type="CDD" id="cd06223">
    <property type="entry name" value="PRTases_typeI"/>
    <property type="match status" value="1"/>
</dbReference>
<dbReference type="OrthoDB" id="191723at2759"/>
<keyword evidence="2" id="KW-0315">Glutamine amidotransferase</keyword>
<dbReference type="GO" id="GO:0016757">
    <property type="term" value="F:glycosyltransferase activity"/>
    <property type="evidence" value="ECO:0007669"/>
    <property type="project" value="UniProtKB-KW"/>
</dbReference>
<sequence>SRYYREVLPGEIVKISRHDIQTLDVVRRPEGDPSAFCIFEYVYFARPDSIFEGQMVYSVRRRCGQQLAIEAPVEADLVSTVPESATPAALGYAQKCGLPYVEVLCKNRYVGRTFIQPNMRLRQLGVAKKFGVLSDNFKGKRVVIIDDSIVHIRVASPPIRFPCYMGINIPTKEELIANRPEFHDLANYIGADSVVYLSVEGLVSSVQESIKARQDNNPKTHKSLTGKLGHCTACLTGDYPVELEW</sequence>
<protein>
    <submittedName>
        <fullName evidence="3">PUR1 Amidophosphoribosyltransferase</fullName>
    </submittedName>
</protein>
<dbReference type="InterPro" id="IPR029057">
    <property type="entry name" value="PRTase-like"/>
</dbReference>
<feature type="non-terminal residue" evidence="3">
    <location>
        <position position="1"/>
    </location>
</feature>
<keyword evidence="1 3" id="KW-0808">Transferase</keyword>
<proteinExistence type="predicted"/>
<name>A0A850Z9S7_9PASS</name>